<protein>
    <recommendedName>
        <fullName evidence="1">Plasmid replication protein origin binding domain-containing protein</fullName>
    </recommendedName>
</protein>
<comment type="caution">
    <text evidence="2">The sequence shown here is derived from an EMBL/GenBank/DDBJ whole genome shotgun (WGS) entry which is preliminary data.</text>
</comment>
<reference evidence="2 3" key="1">
    <citation type="submission" date="2019-11" db="EMBL/GenBank/DDBJ databases">
        <title>Eggerthellaceae novel genus isolated from the rectal contents of marmort.</title>
        <authorList>
            <person name="Zhang G."/>
        </authorList>
    </citation>
    <scope>NUCLEOTIDE SEQUENCE [LARGE SCALE GENOMIC DNA]</scope>
    <source>
        <strain evidence="3">zg-886</strain>
    </source>
</reference>
<evidence type="ECO:0000259" key="1">
    <source>
        <dbReference type="Pfam" id="PF01719"/>
    </source>
</evidence>
<proteinExistence type="predicted"/>
<evidence type="ECO:0000313" key="2">
    <source>
        <dbReference type="EMBL" id="NHM15051.1"/>
    </source>
</evidence>
<feature type="domain" description="Plasmid replication protein origin binding" evidence="1">
    <location>
        <begin position="50"/>
        <end position="179"/>
    </location>
</feature>
<dbReference type="Gene3D" id="3.40.1310.30">
    <property type="match status" value="1"/>
</dbReference>
<evidence type="ECO:0000313" key="3">
    <source>
        <dbReference type="Proteomes" id="UP000636394"/>
    </source>
</evidence>
<dbReference type="Pfam" id="PF01719">
    <property type="entry name" value="Rep_OBD"/>
    <property type="match status" value="1"/>
</dbReference>
<keyword evidence="3" id="KW-1185">Reference proteome</keyword>
<accession>A0ABX0IMM1</accession>
<name>A0ABX0IMM1_9ACTN</name>
<organism evidence="2 3">
    <name type="scientific">Xiamenia xianingshaonis</name>
    <dbReference type="NCBI Taxonomy" id="2682776"/>
    <lineage>
        <taxon>Bacteria</taxon>
        <taxon>Bacillati</taxon>
        <taxon>Actinomycetota</taxon>
        <taxon>Coriobacteriia</taxon>
        <taxon>Eggerthellales</taxon>
        <taxon>Eggerthellaceae</taxon>
        <taxon>Xiamenia</taxon>
    </lineage>
</organism>
<gene>
    <name evidence="2" type="ORF">GMI68_09895</name>
</gene>
<dbReference type="EMBL" id="WPCR01000030">
    <property type="protein sequence ID" value="NHM15051.1"/>
    <property type="molecule type" value="Genomic_DNA"/>
</dbReference>
<dbReference type="Proteomes" id="UP000636394">
    <property type="component" value="Unassembled WGS sequence"/>
</dbReference>
<sequence>MVEVIAYQHHTRSVARVEREYTMSRPPEMGGFFMTTNKKSVQQRADEKRRDKRARAWQCVVYPDGAPENWMDVLRDLLVECLVSPLHDKDRQEEDRDRQKKPHYHVIVSFKNPMSYTHAVEVFDAIGGVYPDPEKAWHTFLKACKVRDFQQAARYLCHLDQPNKYQYDIAQVTSIGAIDYAALVMTQADEDEILDEIFQFMDDYHVETYPMLIRLVRKLHPEWRRIVYHTCTRQVVEYAKGLHHEAKNGAGPRTPRDYDIHAEVQVPSADDVAQEQEIASDQQECCNESSAASSMRQREIPCRNCGSGDEIKGQETRVETRLVDDGHGGTVAESIDGTRRWELPEADSLNNEWREITPGSRGLKRWLRVDGMMMTPSEAALL</sequence>
<dbReference type="InterPro" id="IPR002631">
    <property type="entry name" value="Plasmid_rep_OBD"/>
</dbReference>